<feature type="region of interest" description="Disordered" evidence="4">
    <location>
        <begin position="219"/>
        <end position="244"/>
    </location>
</feature>
<dbReference type="InterPro" id="IPR018114">
    <property type="entry name" value="TRYPSIN_HIS"/>
</dbReference>
<dbReference type="GO" id="GO:0004252">
    <property type="term" value="F:serine-type endopeptidase activity"/>
    <property type="evidence" value="ECO:0007669"/>
    <property type="project" value="InterPro"/>
</dbReference>
<dbReference type="CDD" id="cd00190">
    <property type="entry name" value="Tryp_SPc"/>
    <property type="match status" value="1"/>
</dbReference>
<evidence type="ECO:0000259" key="5">
    <source>
        <dbReference type="PROSITE" id="PS50240"/>
    </source>
</evidence>
<keyword evidence="1" id="KW-1015">Disulfide bond</keyword>
<organism evidence="6 7">
    <name type="scientific">Anopheles dirus</name>
    <dbReference type="NCBI Taxonomy" id="7168"/>
    <lineage>
        <taxon>Eukaryota</taxon>
        <taxon>Metazoa</taxon>
        <taxon>Ecdysozoa</taxon>
        <taxon>Arthropoda</taxon>
        <taxon>Hexapoda</taxon>
        <taxon>Insecta</taxon>
        <taxon>Pterygota</taxon>
        <taxon>Neoptera</taxon>
        <taxon>Endopterygota</taxon>
        <taxon>Diptera</taxon>
        <taxon>Nematocera</taxon>
        <taxon>Culicoidea</taxon>
        <taxon>Culicidae</taxon>
        <taxon>Anophelinae</taxon>
        <taxon>Anopheles</taxon>
    </lineage>
</organism>
<dbReference type="InterPro" id="IPR001314">
    <property type="entry name" value="Peptidase_S1A"/>
</dbReference>
<dbReference type="InterPro" id="IPR051333">
    <property type="entry name" value="CLIP_Serine_Protease"/>
</dbReference>
<dbReference type="Pfam" id="PF00089">
    <property type="entry name" value="Trypsin"/>
    <property type="match status" value="3"/>
</dbReference>
<dbReference type="PRINTS" id="PR00722">
    <property type="entry name" value="CHYMOTRYPSIN"/>
</dbReference>
<evidence type="ECO:0000256" key="4">
    <source>
        <dbReference type="SAM" id="MobiDB-lite"/>
    </source>
</evidence>
<reference evidence="7" key="1">
    <citation type="submission" date="2013-03" db="EMBL/GenBank/DDBJ databases">
        <title>The Genome Sequence of Anopheles dirus WRAIR2.</title>
        <authorList>
            <consortium name="The Broad Institute Genomics Platform"/>
            <person name="Neafsey D.E."/>
            <person name="Walton C."/>
            <person name="Walker B."/>
            <person name="Young S.K."/>
            <person name="Zeng Q."/>
            <person name="Gargeya S."/>
            <person name="Fitzgerald M."/>
            <person name="Haas B."/>
            <person name="Abouelleil A."/>
            <person name="Allen A.W."/>
            <person name="Alvarado L."/>
            <person name="Arachchi H.M."/>
            <person name="Berlin A.M."/>
            <person name="Chapman S.B."/>
            <person name="Gainer-Dewar J."/>
            <person name="Goldberg J."/>
            <person name="Griggs A."/>
            <person name="Gujja S."/>
            <person name="Hansen M."/>
            <person name="Howarth C."/>
            <person name="Imamovic A."/>
            <person name="Ireland A."/>
            <person name="Larimer J."/>
            <person name="McCowan C."/>
            <person name="Murphy C."/>
            <person name="Pearson M."/>
            <person name="Poon T.W."/>
            <person name="Priest M."/>
            <person name="Roberts A."/>
            <person name="Saif S."/>
            <person name="Shea T."/>
            <person name="Sisk P."/>
            <person name="Sykes S."/>
            <person name="Wortman J."/>
            <person name="Nusbaum C."/>
            <person name="Birren B."/>
        </authorList>
    </citation>
    <scope>NUCLEOTIDE SEQUENCE [LARGE SCALE GENOMIC DNA]</scope>
    <source>
        <strain evidence="7">WRAIR2</strain>
    </source>
</reference>
<keyword evidence="7" id="KW-1185">Reference proteome</keyword>
<dbReference type="InterPro" id="IPR043504">
    <property type="entry name" value="Peptidase_S1_PA_chymotrypsin"/>
</dbReference>
<dbReference type="InterPro" id="IPR009003">
    <property type="entry name" value="Peptidase_S1_PA"/>
</dbReference>
<dbReference type="EnsemblMetazoa" id="ADIR000580-RA">
    <property type="protein sequence ID" value="ADIR000580-PA"/>
    <property type="gene ID" value="ADIR000580"/>
</dbReference>
<keyword evidence="3" id="KW-0378">Hydrolase</keyword>
<dbReference type="SUPFAM" id="SSF50494">
    <property type="entry name" value="Trypsin-like serine proteases"/>
    <property type="match status" value="4"/>
</dbReference>
<proteinExistence type="inferred from homology"/>
<dbReference type="VEuPathDB" id="VectorBase:ADIR000580"/>
<dbReference type="PROSITE" id="PS00134">
    <property type="entry name" value="TRYPSIN_HIS"/>
    <property type="match status" value="1"/>
</dbReference>
<name>A0A182MYX5_9DIPT</name>
<dbReference type="AlphaFoldDB" id="A0A182MYX5"/>
<dbReference type="PROSITE" id="PS50240">
    <property type="entry name" value="TRYPSIN_DOM"/>
    <property type="match status" value="2"/>
</dbReference>
<dbReference type="PROSITE" id="PS00135">
    <property type="entry name" value="TRYPSIN_SER"/>
    <property type="match status" value="1"/>
</dbReference>
<feature type="domain" description="Peptidase S1" evidence="5">
    <location>
        <begin position="274"/>
        <end position="518"/>
    </location>
</feature>
<reference evidence="6" key="2">
    <citation type="submission" date="2020-05" db="UniProtKB">
        <authorList>
            <consortium name="EnsemblMetazoa"/>
        </authorList>
    </citation>
    <scope>IDENTIFICATION</scope>
    <source>
        <strain evidence="6">WRAIR2</strain>
    </source>
</reference>
<comment type="similarity">
    <text evidence="2">Belongs to the peptidase S1 family. CLIP subfamily.</text>
</comment>
<keyword evidence="3" id="KW-0645">Protease</keyword>
<dbReference type="PANTHER" id="PTHR24260:SF147">
    <property type="entry name" value="EG:BACR7A4.3 PROTEIN-RELATED"/>
    <property type="match status" value="1"/>
</dbReference>
<dbReference type="FunFam" id="2.40.10.10:FF:000068">
    <property type="entry name" value="transmembrane protease serine 2"/>
    <property type="match status" value="1"/>
</dbReference>
<evidence type="ECO:0000313" key="6">
    <source>
        <dbReference type="EnsemblMetazoa" id="ADIR000580-PA"/>
    </source>
</evidence>
<dbReference type="SMART" id="SM00020">
    <property type="entry name" value="Tryp_SPc"/>
    <property type="match status" value="1"/>
</dbReference>
<dbReference type="InterPro" id="IPR001254">
    <property type="entry name" value="Trypsin_dom"/>
</dbReference>
<dbReference type="InterPro" id="IPR033116">
    <property type="entry name" value="TRYPSIN_SER"/>
</dbReference>
<dbReference type="PANTHER" id="PTHR24260">
    <property type="match status" value="1"/>
</dbReference>
<evidence type="ECO:0000256" key="1">
    <source>
        <dbReference type="ARBA" id="ARBA00023157"/>
    </source>
</evidence>
<keyword evidence="3" id="KW-0720">Serine protease</keyword>
<dbReference type="Gene3D" id="2.40.10.10">
    <property type="entry name" value="Trypsin-like serine proteases"/>
    <property type="match status" value="3"/>
</dbReference>
<evidence type="ECO:0000256" key="3">
    <source>
        <dbReference type="RuleBase" id="RU363034"/>
    </source>
</evidence>
<dbReference type="Proteomes" id="UP000075884">
    <property type="component" value="Unassembled WGS sequence"/>
</dbReference>
<protein>
    <recommendedName>
        <fullName evidence="5">Peptidase S1 domain-containing protein</fullName>
    </recommendedName>
</protein>
<evidence type="ECO:0000256" key="2">
    <source>
        <dbReference type="ARBA" id="ARBA00024195"/>
    </source>
</evidence>
<sequence length="970" mass="109234">MDMFNTLCYCYYRFYKYGRTYLVKPSMGRPTYLREFAHMAAIGWTQEDSTIKWNCGGSLIWENYILTAAHCAADSNVFISNKLPDVARFADLHLFNQSDDQYAQQLKIVEIIRHPEHSFRARYHDIALMRLEHKVQVPPSYVRYYGDRTNAVIRRYKNPLWTTGSLYGDVGLLILKDAIEFSRTFYPACIWDRPELEESKFEVSGQGLLELNMMGQRESGNETLEESASSADLPGLPNPAQGSLHEALKPNERETLDDCHLRYYSFGNSGAVAPASGRPAYLREFAHIGAIGWTQPDGSVRWSCGGSLIWENFLLTAAHCAADMNNEPPDVVRFGDLNLFNDTDDQFAQQYKIAEIIRHPGHRFSAKYLDIALIKLNGSVMLNETVAPACLWNDDEIRFGTLEAAGWGATGFGQSQTPLLLKVSLKPVGRDECDRFYRLGDRGLRDGLQDYQLCAGDVEMDTCPGDSGGPLQVKLLHNAKMTPFVVAVTSFGSACGQSNPGVYTKVAGYIPWIRSVISKNAENVEAGEFDVTGRGRFDLNVIPLYDSQEIQSDSRISPLILRSSEQRAVNCSLPKEHKTLLPNGLADEHLCFGYGSFLVPGACEQMLGGAIQRNLFRLSKYFNHVYALNLLGRDCGFGESAVGVRLGSYIEWMSKILLPTRRHAAEPVQFYNTDLELNDHCKRTDASYGMCVVLDRCPRVRYDLDVQRQVTFCGNGTIVCCPFHNVLNSTKLTGTELDECEARYKSLHTKGIYEQFLEEPIEERFPHVVMIAWQKSDGSFDFCIGTLITRSTALSSADCLSRISTNQTVVKLGWEKTAPTLWVKEVILHPRYEESTLRNDIGIVKINGIVDPSTGKLPACIWQNQTHTPFHMRQFVLSELQYLNSYPKYNKDCEVYGHYGNRSLEPTQLCADLELSDYPIESGEPAFWQKQFADGGSVVHYLVGIVSYVFPGMTVQTRVESYVDWISSQL</sequence>
<dbReference type="STRING" id="7168.A0A182MYX5"/>
<feature type="domain" description="Peptidase S1" evidence="5">
    <location>
        <begin position="732"/>
        <end position="970"/>
    </location>
</feature>
<evidence type="ECO:0000313" key="7">
    <source>
        <dbReference type="Proteomes" id="UP000075884"/>
    </source>
</evidence>
<dbReference type="GO" id="GO:0006508">
    <property type="term" value="P:proteolysis"/>
    <property type="evidence" value="ECO:0007669"/>
    <property type="project" value="UniProtKB-KW"/>
</dbReference>
<accession>A0A182MYX5</accession>